<dbReference type="Proteomes" id="UP000305848">
    <property type="component" value="Unassembled WGS sequence"/>
</dbReference>
<feature type="transmembrane region" description="Helical" evidence="1">
    <location>
        <begin position="52"/>
        <end position="75"/>
    </location>
</feature>
<dbReference type="AlphaFoldDB" id="A0A4V5UV60"/>
<name>A0A4V5UV60_9BACT</name>
<sequence length="116" mass="13283">MQEDKQLKELLTKWAVQHPSAGFTSQVMQQVTSAYTSNANTPPLYKQRLLKIVFGLFVIVCIVLLILSFTTPATLLFRFNVKLPASYFSQGFSFLITFWIVMFLNLILKKYPVKTA</sequence>
<dbReference type="OrthoDB" id="9938626at2"/>
<reference evidence="2 3" key="1">
    <citation type="submission" date="2019-05" db="EMBL/GenBank/DDBJ databases">
        <title>Panacibacter sp. strain 17mud1-8 Genome sequencing and assembly.</title>
        <authorList>
            <person name="Chhetri G."/>
        </authorList>
    </citation>
    <scope>NUCLEOTIDE SEQUENCE [LARGE SCALE GENOMIC DNA]</scope>
    <source>
        <strain evidence="2 3">17mud1-8</strain>
    </source>
</reference>
<comment type="caution">
    <text evidence="2">The sequence shown here is derived from an EMBL/GenBank/DDBJ whole genome shotgun (WGS) entry which is preliminary data.</text>
</comment>
<evidence type="ECO:0000313" key="2">
    <source>
        <dbReference type="EMBL" id="TKK66403.1"/>
    </source>
</evidence>
<keyword evidence="1" id="KW-1133">Transmembrane helix</keyword>
<dbReference type="RefSeq" id="WP_137263136.1">
    <property type="nucleotide sequence ID" value="NZ_SZQL01000015.1"/>
</dbReference>
<evidence type="ECO:0000256" key="1">
    <source>
        <dbReference type="SAM" id="Phobius"/>
    </source>
</evidence>
<protein>
    <submittedName>
        <fullName evidence="2">Uncharacterized protein</fullName>
    </submittedName>
</protein>
<keyword evidence="1" id="KW-0812">Transmembrane</keyword>
<feature type="transmembrane region" description="Helical" evidence="1">
    <location>
        <begin position="87"/>
        <end position="108"/>
    </location>
</feature>
<keyword evidence="3" id="KW-1185">Reference proteome</keyword>
<dbReference type="EMBL" id="SZQL01000015">
    <property type="protein sequence ID" value="TKK66403.1"/>
    <property type="molecule type" value="Genomic_DNA"/>
</dbReference>
<organism evidence="2 3">
    <name type="scientific">Ilyomonas limi</name>
    <dbReference type="NCBI Taxonomy" id="2575867"/>
    <lineage>
        <taxon>Bacteria</taxon>
        <taxon>Pseudomonadati</taxon>
        <taxon>Bacteroidota</taxon>
        <taxon>Chitinophagia</taxon>
        <taxon>Chitinophagales</taxon>
        <taxon>Chitinophagaceae</taxon>
        <taxon>Ilyomonas</taxon>
    </lineage>
</organism>
<evidence type="ECO:0000313" key="3">
    <source>
        <dbReference type="Proteomes" id="UP000305848"/>
    </source>
</evidence>
<keyword evidence="1" id="KW-0472">Membrane</keyword>
<gene>
    <name evidence="2" type="ORF">FC093_17680</name>
</gene>
<accession>A0A4V5UV60</accession>
<proteinExistence type="predicted"/>